<dbReference type="GO" id="GO:0020037">
    <property type="term" value="F:heme binding"/>
    <property type="evidence" value="ECO:0007669"/>
    <property type="project" value="InterPro"/>
</dbReference>
<dbReference type="InterPro" id="IPR002401">
    <property type="entry name" value="Cyt_P450_E_grp-I"/>
</dbReference>
<dbReference type="GO" id="GO:0004497">
    <property type="term" value="F:monooxygenase activity"/>
    <property type="evidence" value="ECO:0007669"/>
    <property type="project" value="UniProtKB-KW"/>
</dbReference>
<organism evidence="11 12">
    <name type="scientific">Penicillium cf. griseofulvum</name>
    <dbReference type="NCBI Taxonomy" id="2972120"/>
    <lineage>
        <taxon>Eukaryota</taxon>
        <taxon>Fungi</taxon>
        <taxon>Dikarya</taxon>
        <taxon>Ascomycota</taxon>
        <taxon>Pezizomycotina</taxon>
        <taxon>Eurotiomycetes</taxon>
        <taxon>Eurotiomycetidae</taxon>
        <taxon>Eurotiales</taxon>
        <taxon>Aspergillaceae</taxon>
        <taxon>Penicillium</taxon>
    </lineage>
</organism>
<dbReference type="GO" id="GO:0005506">
    <property type="term" value="F:iron ion binding"/>
    <property type="evidence" value="ECO:0007669"/>
    <property type="project" value="InterPro"/>
</dbReference>
<accession>A0A9W9N041</accession>
<dbReference type="EMBL" id="JAPQKP010000001">
    <property type="protein sequence ID" value="KAJ5210263.1"/>
    <property type="molecule type" value="Genomic_DNA"/>
</dbReference>
<name>A0A9W9N041_9EURO</name>
<evidence type="ECO:0000313" key="11">
    <source>
        <dbReference type="EMBL" id="KAJ5210263.1"/>
    </source>
</evidence>
<dbReference type="InterPro" id="IPR001128">
    <property type="entry name" value="Cyt_P450"/>
</dbReference>
<dbReference type="AlphaFoldDB" id="A0A9W9N041"/>
<reference evidence="11" key="2">
    <citation type="journal article" date="2023" name="IMA Fungus">
        <title>Comparative genomic study of the Penicillium genus elucidates a diverse pangenome and 15 lateral gene transfer events.</title>
        <authorList>
            <person name="Petersen C."/>
            <person name="Sorensen T."/>
            <person name="Nielsen M.R."/>
            <person name="Sondergaard T.E."/>
            <person name="Sorensen J.L."/>
            <person name="Fitzpatrick D.A."/>
            <person name="Frisvad J.C."/>
            <person name="Nielsen K.L."/>
        </authorList>
    </citation>
    <scope>NUCLEOTIDE SEQUENCE</scope>
    <source>
        <strain evidence="11">IBT 16849</strain>
    </source>
</reference>
<dbReference type="SUPFAM" id="SSF48264">
    <property type="entry name" value="Cytochrome P450"/>
    <property type="match status" value="1"/>
</dbReference>
<dbReference type="Proteomes" id="UP001150879">
    <property type="component" value="Unassembled WGS sequence"/>
</dbReference>
<comment type="similarity">
    <text evidence="2 9">Belongs to the cytochrome P450 family.</text>
</comment>
<gene>
    <name evidence="11" type="ORF">N7472_000402</name>
</gene>
<dbReference type="CDD" id="cd11065">
    <property type="entry name" value="CYP64-like"/>
    <property type="match status" value="1"/>
</dbReference>
<dbReference type="InterPro" id="IPR017972">
    <property type="entry name" value="Cyt_P450_CS"/>
</dbReference>
<feature type="chain" id="PRO_5040817167" description="Cytochrome P450" evidence="10">
    <location>
        <begin position="16"/>
        <end position="517"/>
    </location>
</feature>
<dbReference type="InterPro" id="IPR036396">
    <property type="entry name" value="Cyt_P450_sf"/>
</dbReference>
<dbReference type="GO" id="GO:0043386">
    <property type="term" value="P:mycotoxin biosynthetic process"/>
    <property type="evidence" value="ECO:0007669"/>
    <property type="project" value="UniProtKB-ARBA"/>
</dbReference>
<keyword evidence="10" id="KW-0732">Signal</keyword>
<dbReference type="Gene3D" id="1.10.630.10">
    <property type="entry name" value="Cytochrome P450"/>
    <property type="match status" value="1"/>
</dbReference>
<reference evidence="11" key="1">
    <citation type="submission" date="2022-11" db="EMBL/GenBank/DDBJ databases">
        <authorList>
            <person name="Petersen C."/>
        </authorList>
    </citation>
    <scope>NUCLEOTIDE SEQUENCE</scope>
    <source>
        <strain evidence="11">IBT 16849</strain>
    </source>
</reference>
<dbReference type="Pfam" id="PF00067">
    <property type="entry name" value="p450"/>
    <property type="match status" value="1"/>
</dbReference>
<evidence type="ECO:0000256" key="10">
    <source>
        <dbReference type="SAM" id="SignalP"/>
    </source>
</evidence>
<proteinExistence type="inferred from homology"/>
<feature type="binding site" description="axial binding residue" evidence="8">
    <location>
        <position position="430"/>
    </location>
    <ligand>
        <name>heme</name>
        <dbReference type="ChEBI" id="CHEBI:30413"/>
    </ligand>
    <ligandPart>
        <name>Fe</name>
        <dbReference type="ChEBI" id="CHEBI:18248"/>
    </ligandPart>
</feature>
<sequence>MVSTVHLVIFAITLGLTVILRTHKNKANLPPGPTAKFLIGNLLDLPSSGTQEWQYWLKHKDLYGPISSITVLGKTLIIVNDRDLAFQILEKNSAKHSSRPHLVFAHDLAGWGKLPPSQDNTPLLRSYRRAITRVIGTRESAAKFNGLLELEARRFACRVLHTPEKFIDHNRTASGAFILNVTYGYHVEPSGEDPLVRLANLAMCQFGEAAIPGAWLVDFIPALKYVPEWMPGANFQRVAKEHLETITKVAESPVAFTKSQMDRGKDRQCFVSTLLRQGEDEEIVKWSAVAMYGGGSDTTTGILEGFFLGMMLFPDVQHKAQAEMDELFGKPTLPSAADRERLPYVNAIVKEAIRWHTVAPMGIPHKTDEDDIINGYVIPKNAIILPNIWSFNNDPAIYPNPRDFRPERFLSEPVALEPGDVSFGFGRRICPGRLIAETSVFLMIAHTLAVFNIKKPTEDGKEIEPTVYCTPGLLSHFEPFHAILTPRSETHKQLLVDFEKTHPFEMGDSDVLADVYH</sequence>
<evidence type="ECO:0000256" key="2">
    <source>
        <dbReference type="ARBA" id="ARBA00010617"/>
    </source>
</evidence>
<dbReference type="PRINTS" id="PR00385">
    <property type="entry name" value="P450"/>
</dbReference>
<evidence type="ECO:0000256" key="7">
    <source>
        <dbReference type="ARBA" id="ARBA00023033"/>
    </source>
</evidence>
<keyword evidence="4 8" id="KW-0479">Metal-binding</keyword>
<evidence type="ECO:0000256" key="3">
    <source>
        <dbReference type="ARBA" id="ARBA00022617"/>
    </source>
</evidence>
<evidence type="ECO:0000256" key="8">
    <source>
        <dbReference type="PIRSR" id="PIRSR602401-1"/>
    </source>
</evidence>
<comment type="caution">
    <text evidence="11">The sequence shown here is derived from an EMBL/GenBank/DDBJ whole genome shotgun (WGS) entry which is preliminary data.</text>
</comment>
<evidence type="ECO:0000256" key="6">
    <source>
        <dbReference type="ARBA" id="ARBA00023004"/>
    </source>
</evidence>
<keyword evidence="7 9" id="KW-0503">Monooxygenase</keyword>
<evidence type="ECO:0000256" key="5">
    <source>
        <dbReference type="ARBA" id="ARBA00023002"/>
    </source>
</evidence>
<dbReference type="PRINTS" id="PR00463">
    <property type="entry name" value="EP450I"/>
</dbReference>
<dbReference type="PANTHER" id="PTHR46300:SF7">
    <property type="entry name" value="P450, PUTATIVE (EUROFUNG)-RELATED"/>
    <property type="match status" value="1"/>
</dbReference>
<dbReference type="PANTHER" id="PTHR46300">
    <property type="entry name" value="P450, PUTATIVE (EUROFUNG)-RELATED-RELATED"/>
    <property type="match status" value="1"/>
</dbReference>
<keyword evidence="12" id="KW-1185">Reference proteome</keyword>
<evidence type="ECO:0000313" key="12">
    <source>
        <dbReference type="Proteomes" id="UP001150879"/>
    </source>
</evidence>
<protein>
    <recommendedName>
        <fullName evidence="13">Cytochrome P450</fullName>
    </recommendedName>
</protein>
<keyword evidence="3 8" id="KW-0349">Heme</keyword>
<keyword evidence="6 8" id="KW-0408">Iron</keyword>
<evidence type="ECO:0000256" key="1">
    <source>
        <dbReference type="ARBA" id="ARBA00001971"/>
    </source>
</evidence>
<comment type="cofactor">
    <cofactor evidence="1 8">
        <name>heme</name>
        <dbReference type="ChEBI" id="CHEBI:30413"/>
    </cofactor>
</comment>
<dbReference type="InterPro" id="IPR050364">
    <property type="entry name" value="Cytochrome_P450_fung"/>
</dbReference>
<feature type="signal peptide" evidence="10">
    <location>
        <begin position="1"/>
        <end position="15"/>
    </location>
</feature>
<keyword evidence="5 9" id="KW-0560">Oxidoreductase</keyword>
<evidence type="ECO:0000256" key="4">
    <source>
        <dbReference type="ARBA" id="ARBA00022723"/>
    </source>
</evidence>
<evidence type="ECO:0008006" key="13">
    <source>
        <dbReference type="Google" id="ProtNLM"/>
    </source>
</evidence>
<evidence type="ECO:0000256" key="9">
    <source>
        <dbReference type="RuleBase" id="RU000461"/>
    </source>
</evidence>
<dbReference type="PROSITE" id="PS00086">
    <property type="entry name" value="CYTOCHROME_P450"/>
    <property type="match status" value="1"/>
</dbReference>
<dbReference type="GO" id="GO:0016705">
    <property type="term" value="F:oxidoreductase activity, acting on paired donors, with incorporation or reduction of molecular oxygen"/>
    <property type="evidence" value="ECO:0007669"/>
    <property type="project" value="InterPro"/>
</dbReference>